<dbReference type="AlphaFoldDB" id="A0A1I1N7D4"/>
<keyword evidence="4" id="KW-1185">Reference proteome</keyword>
<evidence type="ECO:0000256" key="2">
    <source>
        <dbReference type="SAM" id="SignalP"/>
    </source>
</evidence>
<keyword evidence="1" id="KW-1133">Transmembrane helix</keyword>
<dbReference type="Pfam" id="PF19650">
    <property type="entry name" value="DUF6153"/>
    <property type="match status" value="1"/>
</dbReference>
<evidence type="ECO:0000313" key="3">
    <source>
        <dbReference type="EMBL" id="SFC93601.1"/>
    </source>
</evidence>
<dbReference type="Proteomes" id="UP000199022">
    <property type="component" value="Unassembled WGS sequence"/>
</dbReference>
<protein>
    <recommendedName>
        <fullName evidence="5">MYXO-CTERM domain-containing protein</fullName>
    </recommendedName>
</protein>
<accession>A0A1I1N7D4</accession>
<dbReference type="RefSeq" id="WP_091557373.1">
    <property type="nucleotide sequence ID" value="NZ_BNAC01000004.1"/>
</dbReference>
<feature type="signal peptide" evidence="2">
    <location>
        <begin position="1"/>
        <end position="24"/>
    </location>
</feature>
<organism evidence="3 4">
    <name type="scientific">Klenkia taihuensis</name>
    <dbReference type="NCBI Taxonomy" id="1225127"/>
    <lineage>
        <taxon>Bacteria</taxon>
        <taxon>Bacillati</taxon>
        <taxon>Actinomycetota</taxon>
        <taxon>Actinomycetes</taxon>
        <taxon>Geodermatophilales</taxon>
        <taxon>Geodermatophilaceae</taxon>
        <taxon>Klenkia</taxon>
    </lineage>
</organism>
<proteinExistence type="predicted"/>
<gene>
    <name evidence="3" type="ORF">SAMN05661030_2005</name>
</gene>
<evidence type="ECO:0000313" key="4">
    <source>
        <dbReference type="Proteomes" id="UP000199022"/>
    </source>
</evidence>
<dbReference type="OrthoDB" id="2024714at1760"/>
<sequence length="139" mass="14197">MRYRLGWALLLLAAVFSMHGLQCAAAEPTSTSTASAEHAVVGDHASLGSMDTGVAGAPAHGAEHHDPAGHSAALHALMVCLAVLAGGVGVLLAALAVWLARRRARAAPAAVLRAVHRAADRLRALAAPPDLARLCVLRI</sequence>
<feature type="transmembrane region" description="Helical" evidence="1">
    <location>
        <begin position="76"/>
        <end position="100"/>
    </location>
</feature>
<keyword evidence="1" id="KW-0472">Membrane</keyword>
<keyword evidence="1" id="KW-0812">Transmembrane</keyword>
<dbReference type="InterPro" id="IPR046151">
    <property type="entry name" value="DUF6153"/>
</dbReference>
<evidence type="ECO:0000256" key="1">
    <source>
        <dbReference type="SAM" id="Phobius"/>
    </source>
</evidence>
<evidence type="ECO:0008006" key="5">
    <source>
        <dbReference type="Google" id="ProtNLM"/>
    </source>
</evidence>
<keyword evidence="2" id="KW-0732">Signal</keyword>
<name>A0A1I1N7D4_9ACTN</name>
<reference evidence="4" key="1">
    <citation type="submission" date="2016-10" db="EMBL/GenBank/DDBJ databases">
        <authorList>
            <person name="Varghese N."/>
            <person name="Submissions S."/>
        </authorList>
    </citation>
    <scope>NUCLEOTIDE SEQUENCE [LARGE SCALE GENOMIC DNA]</scope>
    <source>
        <strain evidence="4">DSM 45962</strain>
    </source>
</reference>
<dbReference type="EMBL" id="FOMD01000002">
    <property type="protein sequence ID" value="SFC93601.1"/>
    <property type="molecule type" value="Genomic_DNA"/>
</dbReference>
<feature type="chain" id="PRO_5039427457" description="MYXO-CTERM domain-containing protein" evidence="2">
    <location>
        <begin position="25"/>
        <end position="139"/>
    </location>
</feature>